<evidence type="ECO:0000256" key="10">
    <source>
        <dbReference type="ARBA" id="ARBA00023236"/>
    </source>
</evidence>
<dbReference type="KEGG" id="lfp:Y981_01930"/>
<dbReference type="PROSITE" id="PS50151">
    <property type="entry name" value="UVR"/>
    <property type="match status" value="1"/>
</dbReference>
<evidence type="ECO:0000259" key="16">
    <source>
        <dbReference type="PROSITE" id="PS50151"/>
    </source>
</evidence>
<keyword evidence="8 13" id="KW-0267">Excision nuclease</keyword>
<dbReference type="SUPFAM" id="SSF46600">
    <property type="entry name" value="C-terminal UvrC-binding domain of UvrB"/>
    <property type="match status" value="1"/>
</dbReference>
<dbReference type="InterPro" id="IPR001943">
    <property type="entry name" value="UVR_dom"/>
</dbReference>
<comment type="subunit">
    <text evidence="11 13 14">Forms a heterotetramer with UvrA during the search for lesions. Interacts with UvrC in an incision complex.</text>
</comment>
<dbReference type="GO" id="GO:0005524">
    <property type="term" value="F:ATP binding"/>
    <property type="evidence" value="ECO:0007669"/>
    <property type="project" value="UniProtKB-UniRule"/>
</dbReference>
<dbReference type="PROSITE" id="PS51194">
    <property type="entry name" value="HELICASE_CTER"/>
    <property type="match status" value="1"/>
</dbReference>
<dbReference type="GO" id="GO:0009432">
    <property type="term" value="P:SOS response"/>
    <property type="evidence" value="ECO:0007669"/>
    <property type="project" value="UniProtKB-UniRule"/>
</dbReference>
<evidence type="ECO:0000256" key="15">
    <source>
        <dbReference type="SAM" id="MobiDB-lite"/>
    </source>
</evidence>
<dbReference type="GO" id="GO:0009380">
    <property type="term" value="C:excinuclease repair complex"/>
    <property type="evidence" value="ECO:0007669"/>
    <property type="project" value="InterPro"/>
</dbReference>
<feature type="region of interest" description="Disordered" evidence="15">
    <location>
        <begin position="678"/>
        <end position="701"/>
    </location>
</feature>
<dbReference type="PANTHER" id="PTHR24029">
    <property type="entry name" value="UVRABC SYSTEM PROTEIN B"/>
    <property type="match status" value="1"/>
</dbReference>
<comment type="domain">
    <text evidence="13">The beta-hairpin motif is involved in DNA binding.</text>
</comment>
<dbReference type="Gene3D" id="4.10.860.10">
    <property type="entry name" value="UVR domain"/>
    <property type="match status" value="1"/>
</dbReference>
<dbReference type="GO" id="GO:0003677">
    <property type="term" value="F:DNA binding"/>
    <property type="evidence" value="ECO:0007669"/>
    <property type="project" value="UniProtKB-UniRule"/>
</dbReference>
<dbReference type="PANTHER" id="PTHR24029:SF0">
    <property type="entry name" value="UVRABC SYSTEM PROTEIN B"/>
    <property type="match status" value="1"/>
</dbReference>
<keyword evidence="7 13" id="KW-0067">ATP-binding</keyword>
<dbReference type="Pfam" id="PF00271">
    <property type="entry name" value="Helicase_C"/>
    <property type="match status" value="1"/>
</dbReference>
<dbReference type="OrthoDB" id="9806651at2"/>
<dbReference type="InterPro" id="IPR001650">
    <property type="entry name" value="Helicase_C-like"/>
</dbReference>
<keyword evidence="9 13" id="KW-0234">DNA repair</keyword>
<dbReference type="SMART" id="SM00490">
    <property type="entry name" value="HELICc"/>
    <property type="match status" value="1"/>
</dbReference>
<evidence type="ECO:0000313" key="19">
    <source>
        <dbReference type="EMBL" id="AIA30022.1"/>
    </source>
</evidence>
<gene>
    <name evidence="13" type="primary">uvrB</name>
    <name evidence="19" type="ORF">Y981_01930</name>
</gene>
<dbReference type="SMART" id="SM00487">
    <property type="entry name" value="DEXDc"/>
    <property type="match status" value="1"/>
</dbReference>
<dbReference type="Pfam" id="PF02151">
    <property type="entry name" value="UVR"/>
    <property type="match status" value="1"/>
</dbReference>
<evidence type="ECO:0000256" key="7">
    <source>
        <dbReference type="ARBA" id="ARBA00022840"/>
    </source>
</evidence>
<feature type="binding site" evidence="13">
    <location>
        <begin position="59"/>
        <end position="66"/>
    </location>
    <ligand>
        <name>ATP</name>
        <dbReference type="ChEBI" id="CHEBI:30616"/>
    </ligand>
</feature>
<dbReference type="PROSITE" id="PS51192">
    <property type="entry name" value="HELICASE_ATP_BIND_1"/>
    <property type="match status" value="1"/>
</dbReference>
<evidence type="ECO:0000256" key="5">
    <source>
        <dbReference type="ARBA" id="ARBA00022763"/>
    </source>
</evidence>
<evidence type="ECO:0000256" key="12">
    <source>
        <dbReference type="ARBA" id="ARBA00029504"/>
    </source>
</evidence>
<dbReference type="CDD" id="cd17916">
    <property type="entry name" value="DEXHc_UvrB"/>
    <property type="match status" value="1"/>
</dbReference>
<dbReference type="RefSeq" id="WP_014960139.1">
    <property type="nucleotide sequence ID" value="NZ_CP007243.1"/>
</dbReference>
<comment type="subcellular location">
    <subcellularLocation>
        <location evidence="1 13 14">Cytoplasm</location>
    </subcellularLocation>
</comment>
<feature type="domain" description="Helicase C-terminal" evidence="18">
    <location>
        <begin position="451"/>
        <end position="613"/>
    </location>
</feature>
<reference evidence="20" key="1">
    <citation type="submission" date="2014-02" db="EMBL/GenBank/DDBJ databases">
        <title>Complete genome sequence and comparative genomic analysis of the nitrogen-fixing bacterium Leptospirillum ferriphilum YSK.</title>
        <authorList>
            <person name="Guo X."/>
            <person name="Yin H."/>
            <person name="Liang Y."/>
            <person name="Hu Q."/>
            <person name="Ma L."/>
            <person name="Xiao Y."/>
            <person name="Zhang X."/>
            <person name="Qiu G."/>
            <person name="Liu X."/>
        </authorList>
    </citation>
    <scope>NUCLEOTIDE SEQUENCE [LARGE SCALE GENOMIC DNA]</scope>
    <source>
        <strain evidence="20">YSK</strain>
    </source>
</reference>
<evidence type="ECO:0000259" key="18">
    <source>
        <dbReference type="PROSITE" id="PS51194"/>
    </source>
</evidence>
<dbReference type="InterPro" id="IPR006935">
    <property type="entry name" value="Helicase/UvrB_N"/>
</dbReference>
<comment type="function">
    <text evidence="13">The UvrABC repair system catalyzes the recognition and processing of DNA lesions. A damage recognition complex composed of 2 UvrA and 2 UvrB subunits scans DNA for abnormalities. Upon binding of the UvrA(2)B(2) complex to a putative damaged site, the DNA wraps around one UvrB monomer. DNA wrap is dependent on ATP binding by UvrB and probably causes local melting of the DNA helix, facilitating insertion of UvrB beta-hairpin between the DNA strands. Then UvrB probes one DNA strand for the presence of a lesion. If a lesion is found the UvrA subunits dissociate and the UvrB-DNA preincision complex is formed. This complex is subsequently bound by UvrC and the second UvrB is released. If no lesion is found, the DNA wraps around the other UvrB subunit that will check the other stand for damage.</text>
</comment>
<evidence type="ECO:0000256" key="11">
    <source>
        <dbReference type="ARBA" id="ARBA00026033"/>
    </source>
</evidence>
<dbReference type="GO" id="GO:0009381">
    <property type="term" value="F:excinuclease ABC activity"/>
    <property type="evidence" value="ECO:0007669"/>
    <property type="project" value="UniProtKB-UniRule"/>
</dbReference>
<dbReference type="InterPro" id="IPR041471">
    <property type="entry name" value="UvrB_inter"/>
</dbReference>
<dbReference type="CDD" id="cd18790">
    <property type="entry name" value="SF2_C_UvrB"/>
    <property type="match status" value="1"/>
</dbReference>
<keyword evidence="5 13" id="KW-0227">DNA damage</keyword>
<keyword evidence="20" id="KW-1185">Reference proteome</keyword>
<evidence type="ECO:0000313" key="20">
    <source>
        <dbReference type="Proteomes" id="UP000027059"/>
    </source>
</evidence>
<comment type="similarity">
    <text evidence="2 13 14">Belongs to the UvrB family.</text>
</comment>
<dbReference type="InterPro" id="IPR014001">
    <property type="entry name" value="Helicase_ATP-bd"/>
</dbReference>
<dbReference type="Proteomes" id="UP000027059">
    <property type="component" value="Chromosome"/>
</dbReference>
<dbReference type="Pfam" id="PF17757">
    <property type="entry name" value="UvrB_inter"/>
    <property type="match status" value="1"/>
</dbReference>
<feature type="domain" description="UVR" evidence="16">
    <location>
        <begin position="650"/>
        <end position="680"/>
    </location>
</feature>
<dbReference type="GO" id="GO:0006289">
    <property type="term" value="P:nucleotide-excision repair"/>
    <property type="evidence" value="ECO:0007669"/>
    <property type="project" value="UniProtKB-UniRule"/>
</dbReference>
<keyword evidence="4 13" id="KW-0547">Nucleotide-binding</keyword>
<dbReference type="FunFam" id="3.40.50.300:FF:000477">
    <property type="entry name" value="UvrABC system protein B"/>
    <property type="match status" value="1"/>
</dbReference>
<dbReference type="InterPro" id="IPR027417">
    <property type="entry name" value="P-loop_NTPase"/>
</dbReference>
<keyword evidence="6 13" id="KW-0228">DNA excision</keyword>
<dbReference type="InterPro" id="IPR036876">
    <property type="entry name" value="UVR_dom_sf"/>
</dbReference>
<evidence type="ECO:0000256" key="6">
    <source>
        <dbReference type="ARBA" id="ARBA00022769"/>
    </source>
</evidence>
<evidence type="ECO:0000256" key="9">
    <source>
        <dbReference type="ARBA" id="ARBA00023204"/>
    </source>
</evidence>
<feature type="domain" description="Helicase ATP-binding" evidence="17">
    <location>
        <begin position="46"/>
        <end position="179"/>
    </location>
</feature>
<feature type="compositionally biased region" description="Basic residues" evidence="15">
    <location>
        <begin position="691"/>
        <end position="701"/>
    </location>
</feature>
<evidence type="ECO:0000259" key="17">
    <source>
        <dbReference type="PROSITE" id="PS51192"/>
    </source>
</evidence>
<dbReference type="NCBIfam" id="NF003673">
    <property type="entry name" value="PRK05298.1"/>
    <property type="match status" value="1"/>
</dbReference>
<dbReference type="Pfam" id="PF04851">
    <property type="entry name" value="ResIII"/>
    <property type="match status" value="1"/>
</dbReference>
<evidence type="ECO:0000256" key="1">
    <source>
        <dbReference type="ARBA" id="ARBA00004496"/>
    </source>
</evidence>
<dbReference type="GO" id="GO:0005737">
    <property type="term" value="C:cytoplasm"/>
    <property type="evidence" value="ECO:0007669"/>
    <property type="project" value="UniProtKB-SubCell"/>
</dbReference>
<feature type="short sequence motif" description="Beta-hairpin" evidence="13">
    <location>
        <begin position="112"/>
        <end position="135"/>
    </location>
</feature>
<evidence type="ECO:0000256" key="4">
    <source>
        <dbReference type="ARBA" id="ARBA00022741"/>
    </source>
</evidence>
<dbReference type="Pfam" id="PF12344">
    <property type="entry name" value="UvrB"/>
    <property type="match status" value="1"/>
</dbReference>
<dbReference type="NCBIfam" id="TIGR00631">
    <property type="entry name" value="uvrb"/>
    <property type="match status" value="1"/>
</dbReference>
<keyword evidence="3 13" id="KW-0963">Cytoplasm</keyword>
<evidence type="ECO:0000256" key="2">
    <source>
        <dbReference type="ARBA" id="ARBA00008533"/>
    </source>
</evidence>
<proteinExistence type="inferred from homology"/>
<protein>
    <recommendedName>
        <fullName evidence="12 13">UvrABC system protein B</fullName>
        <shortName evidence="13">Protein UvrB</shortName>
    </recommendedName>
    <alternativeName>
        <fullName evidence="13">Excinuclease ABC subunit B</fullName>
    </alternativeName>
</protein>
<evidence type="ECO:0000256" key="14">
    <source>
        <dbReference type="RuleBase" id="RU003587"/>
    </source>
</evidence>
<reference evidence="19 20" key="2">
    <citation type="journal article" date="2015" name="Biomed. Res. Int.">
        <title>Effects of Arsenite Resistance on the Growth and Functional Gene Expression of Leptospirillum ferriphilum and Acidithiobacillus thiooxidans in Pure Culture and Coculture.</title>
        <authorList>
            <person name="Jiang H."/>
            <person name="Liang Y."/>
            <person name="Yin H."/>
            <person name="Xiao Y."/>
            <person name="Guo X."/>
            <person name="Xu Y."/>
            <person name="Hu Q."/>
            <person name="Liu H."/>
            <person name="Liu X."/>
        </authorList>
    </citation>
    <scope>NUCLEOTIDE SEQUENCE [LARGE SCALE GENOMIC DNA]</scope>
    <source>
        <strain evidence="19 20">YSK</strain>
    </source>
</reference>
<dbReference type="AlphaFoldDB" id="A0A059XXR7"/>
<evidence type="ECO:0000256" key="3">
    <source>
        <dbReference type="ARBA" id="ARBA00022490"/>
    </source>
</evidence>
<dbReference type="Gene3D" id="3.40.50.300">
    <property type="entry name" value="P-loop containing nucleotide triphosphate hydrolases"/>
    <property type="match status" value="3"/>
</dbReference>
<dbReference type="HOGENOM" id="CLU_009621_2_1_0"/>
<keyword evidence="10 13" id="KW-0742">SOS response</keyword>
<evidence type="ECO:0000256" key="8">
    <source>
        <dbReference type="ARBA" id="ARBA00022881"/>
    </source>
</evidence>
<dbReference type="SUPFAM" id="SSF52540">
    <property type="entry name" value="P-loop containing nucleoside triphosphate hydrolases"/>
    <property type="match status" value="2"/>
</dbReference>
<dbReference type="InterPro" id="IPR004807">
    <property type="entry name" value="UvrB"/>
</dbReference>
<evidence type="ECO:0000256" key="13">
    <source>
        <dbReference type="HAMAP-Rule" id="MF_00204"/>
    </source>
</evidence>
<sequence>MKESPSGLSADRGNAPSPDSFAHTFRLAAGFSPSGDQERAIDVLSEGVLAGKTHQTLLGVTGSGKTFTMANVIQRVQKPSLILAPNKTLAAQLYREFKAFFPDNRVEYFVSYYDYYQPEAYIPSTDTYIEKDSAVNDLIDRMRHAATSSLLERRDTIVVASVSCIYGLGSPESYQKMHLYLERGQTLTREKLIERLVTIQYQRNDIELSRGTFRVRGDVVDIIPASYEDRAIRVELFGDEIERIREMDPLTGHELAVIPSVIIYPGTHYVLPPDELDRAMAGIEEELHARIREFRQSGKLLEAQRIEQRTLFDLEMIKEIGYCHGIENYSRHLSGRKAGEPPPTLFDYFPDDFLVIVDESHVAIPQVGGMYHGDYSRKKSLVEYGFRLPSAFDNRPLKFFEFEKTARQSLYVSATPGPYELRMSGGVTVEQIIRPTGLCDPEIEVVPATHQVDHLLGEIRTTVGQGDRVLVTTLTKKMAENLTEYLEERQVRVRYLHSEIDTLERMEILRDLRKGEFDVLVGINLLREGLDLPEVSLVAILDADKEGFLRSRRSLIQTAGRAARNVRGRVIFYGDKVTGSMEEAILETRRRREIQMAYNLERGITPRGIRKEIPESLYAVSEGDYVDVSLVEEVRGRLLEKEGDALPDGEIRKLMEKAASDLEFEKAAYYRDILRARGRDPDGKNLTVGKPGRRKKRSGPG</sequence>
<dbReference type="GO" id="GO:0016887">
    <property type="term" value="F:ATP hydrolysis activity"/>
    <property type="evidence" value="ECO:0007669"/>
    <property type="project" value="InterPro"/>
</dbReference>
<dbReference type="EMBL" id="CP007243">
    <property type="protein sequence ID" value="AIA30022.1"/>
    <property type="molecule type" value="Genomic_DNA"/>
</dbReference>
<dbReference type="HAMAP" id="MF_00204">
    <property type="entry name" value="UvrB"/>
    <property type="match status" value="1"/>
</dbReference>
<dbReference type="InterPro" id="IPR024759">
    <property type="entry name" value="UvrB_YAD/RRR_dom"/>
</dbReference>
<name>A0A059XXR7_9BACT</name>
<organism evidence="19 20">
    <name type="scientific">Leptospirillum ferriphilum YSK</name>
    <dbReference type="NCBI Taxonomy" id="1441628"/>
    <lineage>
        <taxon>Bacteria</taxon>
        <taxon>Pseudomonadati</taxon>
        <taxon>Nitrospirota</taxon>
        <taxon>Nitrospiria</taxon>
        <taxon>Nitrospirales</taxon>
        <taxon>Nitrospiraceae</taxon>
        <taxon>Leptospirillum</taxon>
    </lineage>
</organism>
<accession>A0A059XXR7</accession>